<dbReference type="Pfam" id="PF00394">
    <property type="entry name" value="Cu-oxidase"/>
    <property type="match status" value="1"/>
</dbReference>
<name>A0A2S2QQW2_9HEMI</name>
<proteinExistence type="inferred from homology"/>
<gene>
    <name evidence="9" type="primary">LAC6</name>
    <name evidence="11 12" type="synonym">LOC112687698</name>
    <name evidence="9" type="ORF">g.69460</name>
</gene>
<dbReference type="RefSeq" id="XP_025416351.1">
    <property type="nucleotide sequence ID" value="XM_025560566.1"/>
</dbReference>
<dbReference type="OrthoDB" id="2121828at2759"/>
<dbReference type="Pfam" id="PF07732">
    <property type="entry name" value="Cu-oxidase_3"/>
    <property type="match status" value="1"/>
</dbReference>
<dbReference type="InterPro" id="IPR011706">
    <property type="entry name" value="Cu-oxidase_C"/>
</dbReference>
<dbReference type="PANTHER" id="PTHR11709">
    <property type="entry name" value="MULTI-COPPER OXIDASE"/>
    <property type="match status" value="1"/>
</dbReference>
<reference evidence="11 12" key="2">
    <citation type="submission" date="2025-04" db="UniProtKB">
        <authorList>
            <consortium name="RefSeq"/>
        </authorList>
    </citation>
    <scope>IDENTIFICATION</scope>
    <source>
        <tissue evidence="11 12">Whole body</tissue>
    </source>
</reference>
<dbReference type="InterPro" id="IPR011707">
    <property type="entry name" value="Cu-oxidase-like_N"/>
</dbReference>
<evidence type="ECO:0000313" key="9">
    <source>
        <dbReference type="EMBL" id="MBY79920.1"/>
    </source>
</evidence>
<evidence type="ECO:0000259" key="7">
    <source>
        <dbReference type="Pfam" id="PF07731"/>
    </source>
</evidence>
<dbReference type="GO" id="GO:0005886">
    <property type="term" value="C:plasma membrane"/>
    <property type="evidence" value="ECO:0007669"/>
    <property type="project" value="TreeGrafter"/>
</dbReference>
<dbReference type="Proteomes" id="UP000694846">
    <property type="component" value="Unplaced"/>
</dbReference>
<reference evidence="9" key="1">
    <citation type="submission" date="2018-04" db="EMBL/GenBank/DDBJ databases">
        <title>Transcriptome assembly of Sipha flava.</title>
        <authorList>
            <person name="Scully E.D."/>
            <person name="Geib S.M."/>
            <person name="Palmer N.A."/>
            <person name="Koch K."/>
            <person name="Bradshaw J."/>
            <person name="Heng-Moss T."/>
            <person name="Sarath G."/>
        </authorList>
    </citation>
    <scope>NUCLEOTIDE SEQUENCE</scope>
</reference>
<feature type="domain" description="Plastocyanin-like" evidence="7">
    <location>
        <begin position="429"/>
        <end position="563"/>
    </location>
</feature>
<feature type="transmembrane region" description="Helical" evidence="5">
    <location>
        <begin position="12"/>
        <end position="30"/>
    </location>
</feature>
<keyword evidence="4" id="KW-0186">Copper</keyword>
<keyword evidence="5" id="KW-0472">Membrane</keyword>
<evidence type="ECO:0000259" key="6">
    <source>
        <dbReference type="Pfam" id="PF00394"/>
    </source>
</evidence>
<dbReference type="InterPro" id="IPR033138">
    <property type="entry name" value="Cu_oxidase_CS"/>
</dbReference>
<keyword evidence="3" id="KW-0560">Oxidoreductase</keyword>
<evidence type="ECO:0000256" key="1">
    <source>
        <dbReference type="ARBA" id="ARBA00010609"/>
    </source>
</evidence>
<dbReference type="RefSeq" id="XP_025416350.1">
    <property type="nucleotide sequence ID" value="XM_025560565.1"/>
</dbReference>
<dbReference type="GO" id="GO:0016491">
    <property type="term" value="F:oxidoreductase activity"/>
    <property type="evidence" value="ECO:0007669"/>
    <property type="project" value="UniProtKB-KW"/>
</dbReference>
<feature type="domain" description="Plastocyanin-like" evidence="8">
    <location>
        <begin position="88"/>
        <end position="195"/>
    </location>
</feature>
<dbReference type="InterPro" id="IPR008972">
    <property type="entry name" value="Cupredoxin"/>
</dbReference>
<dbReference type="Gene3D" id="2.60.40.420">
    <property type="entry name" value="Cupredoxins - blue copper proteins"/>
    <property type="match status" value="3"/>
</dbReference>
<dbReference type="AlphaFoldDB" id="A0A2S2QQW2"/>
<evidence type="ECO:0000313" key="12">
    <source>
        <dbReference type="RefSeq" id="XP_025416351.1"/>
    </source>
</evidence>
<dbReference type="SUPFAM" id="SSF49503">
    <property type="entry name" value="Cupredoxins"/>
    <property type="match status" value="3"/>
</dbReference>
<keyword evidence="2" id="KW-0479">Metal-binding</keyword>
<keyword evidence="5" id="KW-1133">Transmembrane helix</keyword>
<organism evidence="9">
    <name type="scientific">Sipha flava</name>
    <name type="common">yellow sugarcane aphid</name>
    <dbReference type="NCBI Taxonomy" id="143950"/>
    <lineage>
        <taxon>Eukaryota</taxon>
        <taxon>Metazoa</taxon>
        <taxon>Ecdysozoa</taxon>
        <taxon>Arthropoda</taxon>
        <taxon>Hexapoda</taxon>
        <taxon>Insecta</taxon>
        <taxon>Pterygota</taxon>
        <taxon>Neoptera</taxon>
        <taxon>Paraneoptera</taxon>
        <taxon>Hemiptera</taxon>
        <taxon>Sternorrhyncha</taxon>
        <taxon>Aphidomorpha</taxon>
        <taxon>Aphidoidea</taxon>
        <taxon>Aphididae</taxon>
        <taxon>Sipha</taxon>
    </lineage>
</organism>
<comment type="similarity">
    <text evidence="1">Belongs to the multicopper oxidase family.</text>
</comment>
<keyword evidence="5" id="KW-0812">Transmembrane</keyword>
<protein>
    <submittedName>
        <fullName evidence="9">Laccase-6</fullName>
    </submittedName>
    <submittedName>
        <fullName evidence="11 12">Laccase-8-like</fullName>
    </submittedName>
</protein>
<evidence type="ECO:0000256" key="4">
    <source>
        <dbReference type="ARBA" id="ARBA00023008"/>
    </source>
</evidence>
<dbReference type="InterPro" id="IPR045087">
    <property type="entry name" value="Cu-oxidase_fam"/>
</dbReference>
<dbReference type="PROSITE" id="PS00079">
    <property type="entry name" value="MULTICOPPER_OXIDASE1"/>
    <property type="match status" value="1"/>
</dbReference>
<feature type="domain" description="Plastocyanin-like" evidence="6">
    <location>
        <begin position="221"/>
        <end position="333"/>
    </location>
</feature>
<accession>A0A2S2QQW2</accession>
<evidence type="ECO:0000256" key="3">
    <source>
        <dbReference type="ARBA" id="ARBA00023002"/>
    </source>
</evidence>
<dbReference type="CDD" id="cd13905">
    <property type="entry name" value="CuRO_3_tcLLC2_insect_like"/>
    <property type="match status" value="1"/>
</dbReference>
<dbReference type="PANTHER" id="PTHR11709:SF394">
    <property type="entry name" value="FI03373P-RELATED"/>
    <property type="match status" value="1"/>
</dbReference>
<dbReference type="GO" id="GO:0006826">
    <property type="term" value="P:iron ion transport"/>
    <property type="evidence" value="ECO:0007669"/>
    <property type="project" value="TreeGrafter"/>
</dbReference>
<evidence type="ECO:0000259" key="8">
    <source>
        <dbReference type="Pfam" id="PF07732"/>
    </source>
</evidence>
<evidence type="ECO:0000313" key="11">
    <source>
        <dbReference type="RefSeq" id="XP_025416350.1"/>
    </source>
</evidence>
<evidence type="ECO:0000256" key="5">
    <source>
        <dbReference type="SAM" id="Phobius"/>
    </source>
</evidence>
<dbReference type="GO" id="GO:0005507">
    <property type="term" value="F:copper ion binding"/>
    <property type="evidence" value="ECO:0007669"/>
    <property type="project" value="InterPro"/>
</dbReference>
<dbReference type="CDD" id="cd13858">
    <property type="entry name" value="CuRO_1_tcLCC2_insect_like"/>
    <property type="match status" value="1"/>
</dbReference>
<evidence type="ECO:0000313" key="10">
    <source>
        <dbReference type="Proteomes" id="UP000694846"/>
    </source>
</evidence>
<keyword evidence="10" id="KW-1185">Reference proteome</keyword>
<dbReference type="EMBL" id="GGMS01010717">
    <property type="protein sequence ID" value="MBY79920.1"/>
    <property type="molecule type" value="Transcribed_RNA"/>
</dbReference>
<dbReference type="InterPro" id="IPR001117">
    <property type="entry name" value="Cu-oxidase_2nd"/>
</dbReference>
<dbReference type="Pfam" id="PF07731">
    <property type="entry name" value="Cu-oxidase_2"/>
    <property type="match status" value="1"/>
</dbReference>
<sequence length="588" mass="66583">MTENNILCACMLRLSILIGLLSVVVTIIYYTPVPDLEASKENCDRKCHELDWPLICRFKIVLETQKLQKNCQKCSGNQTQCLDDMYCDRYSEKIITANKQVPGPPIRVCENDIMVIDIVNRIPGHSVSVHWRGQWQRETPIMDGAPMVTQCPILPHTTFQYKFRAAQAGTHWWQILSGDELSERVFGAFIVKQSKRREPHAAIYDHDETAYTLLVEYTISQNSIDGIRINGNTMNTSIVVKNNERYRFRTINTGGASQCPIEIYVQEHHLTVISIDGNAVESKTVDIVRVEPGETLDFILTASKNQGIFDMMVISEGHCKDFNLTHTLNLHYDSSLNDIIFDMKNSKQLKTDSVENRHLSTTSILSLPHELSTEKLKNTIYLGFSSIKYQLGEGTWSLPNFNNLSMVLPSAPLLLQQPDDVVMCNTENVPHKCQSSLTSCECTHVIDLPLNSATELVIFDTEHTLFKTDRSHSFHLHGHSLYMVGEKRKVFIKSADQAKKLDDEAQLLRRRLDMPVLKNTVVVTAAGVSVVRFIANNPGYWLFRSEITSEWSSGLSLIFRVSNPSGSYQVPEDFPKCGNFIGPEFFLA</sequence>
<evidence type="ECO:0000256" key="2">
    <source>
        <dbReference type="ARBA" id="ARBA00022723"/>
    </source>
</evidence>